<dbReference type="EMBL" id="BTSY01000007">
    <property type="protein sequence ID" value="GMT35664.1"/>
    <property type="molecule type" value="Genomic_DNA"/>
</dbReference>
<evidence type="ECO:0000313" key="2">
    <source>
        <dbReference type="EMBL" id="GMT35664.1"/>
    </source>
</evidence>
<protein>
    <submittedName>
        <fullName evidence="2">Uncharacterized protein</fullName>
    </submittedName>
</protein>
<gene>
    <name evidence="2" type="ORF">PFISCL1PPCAC_26961</name>
</gene>
<sequence>MAESERMETEEREERQERESLEELRKRGHSFHATHIKTAPKRPAVDAIDETLPSHRQRLDEHRDSSDSSGSIVDEATDTEANPTGTESPESLADPSVTNESPEVNQGRPRIVRPEDISLHNPDSGIGFRGTNNAYLSDDSDEEESEKEDGEVTEPDDSQLAAMSSPDSPSPIRDESSSPVEPVSTWVPRTPSPLPVEEESSTTVMERAESPASPVYYPEENPYTRTLSPLKIGFDPTEHIGLLMIDPSHQPAFFAGYRAQQAHYLEQHNRYFAAAHAQYAGTSHSFADHTQPTMEDAEEFVRPHDPSTLQ</sequence>
<proteinExistence type="predicted"/>
<feature type="compositionally biased region" description="Polar residues" evidence="1">
    <location>
        <begin position="79"/>
        <end position="89"/>
    </location>
</feature>
<name>A0AAV5X1L3_9BILA</name>
<organism evidence="2 3">
    <name type="scientific">Pristionchus fissidentatus</name>
    <dbReference type="NCBI Taxonomy" id="1538716"/>
    <lineage>
        <taxon>Eukaryota</taxon>
        <taxon>Metazoa</taxon>
        <taxon>Ecdysozoa</taxon>
        <taxon>Nematoda</taxon>
        <taxon>Chromadorea</taxon>
        <taxon>Rhabditida</taxon>
        <taxon>Rhabditina</taxon>
        <taxon>Diplogasteromorpha</taxon>
        <taxon>Diplogasteroidea</taxon>
        <taxon>Neodiplogasteridae</taxon>
        <taxon>Pristionchus</taxon>
    </lineage>
</organism>
<reference evidence="2" key="1">
    <citation type="submission" date="2023-10" db="EMBL/GenBank/DDBJ databases">
        <title>Genome assembly of Pristionchus species.</title>
        <authorList>
            <person name="Yoshida K."/>
            <person name="Sommer R.J."/>
        </authorList>
    </citation>
    <scope>NUCLEOTIDE SEQUENCE</scope>
    <source>
        <strain evidence="2">RS5133</strain>
    </source>
</reference>
<keyword evidence="3" id="KW-1185">Reference proteome</keyword>
<dbReference type="Proteomes" id="UP001432322">
    <property type="component" value="Unassembled WGS sequence"/>
</dbReference>
<feature type="compositionally biased region" description="Basic and acidic residues" evidence="1">
    <location>
        <begin position="1"/>
        <end position="25"/>
    </location>
</feature>
<feature type="compositionally biased region" description="Basic residues" evidence="1">
    <location>
        <begin position="26"/>
        <end position="40"/>
    </location>
</feature>
<feature type="region of interest" description="Disordered" evidence="1">
    <location>
        <begin position="1"/>
        <end position="220"/>
    </location>
</feature>
<comment type="caution">
    <text evidence="2">The sequence shown here is derived from an EMBL/GenBank/DDBJ whole genome shotgun (WGS) entry which is preliminary data.</text>
</comment>
<feature type="compositionally biased region" description="Basic and acidic residues" evidence="1">
    <location>
        <begin position="57"/>
        <end position="66"/>
    </location>
</feature>
<evidence type="ECO:0000256" key="1">
    <source>
        <dbReference type="SAM" id="MobiDB-lite"/>
    </source>
</evidence>
<evidence type="ECO:0000313" key="3">
    <source>
        <dbReference type="Proteomes" id="UP001432322"/>
    </source>
</evidence>
<accession>A0AAV5X1L3</accession>
<dbReference type="AlphaFoldDB" id="A0AAV5X1L3"/>
<feature type="compositionally biased region" description="Acidic residues" evidence="1">
    <location>
        <begin position="138"/>
        <end position="157"/>
    </location>
</feature>